<dbReference type="GO" id="GO:0015297">
    <property type="term" value="F:antiporter activity"/>
    <property type="evidence" value="ECO:0007669"/>
    <property type="project" value="InterPro"/>
</dbReference>
<gene>
    <name evidence="8" type="ORF">HF872_00795</name>
</gene>
<evidence type="ECO:0000256" key="6">
    <source>
        <dbReference type="ARBA" id="ARBA00023136"/>
    </source>
</evidence>
<keyword evidence="6 7" id="KW-0472">Membrane</keyword>
<accession>A0A848BV27</accession>
<protein>
    <submittedName>
        <fullName evidence="8">MATE family efflux transporter</fullName>
    </submittedName>
</protein>
<evidence type="ECO:0000256" key="2">
    <source>
        <dbReference type="ARBA" id="ARBA00022448"/>
    </source>
</evidence>
<dbReference type="InterPro" id="IPR052031">
    <property type="entry name" value="Membrane_Transporter-Flippase"/>
</dbReference>
<feature type="transmembrane region" description="Helical" evidence="7">
    <location>
        <begin position="93"/>
        <end position="117"/>
    </location>
</feature>
<feature type="transmembrane region" description="Helical" evidence="7">
    <location>
        <begin position="51"/>
        <end position="73"/>
    </location>
</feature>
<dbReference type="GO" id="GO:0005886">
    <property type="term" value="C:plasma membrane"/>
    <property type="evidence" value="ECO:0007669"/>
    <property type="project" value="UniProtKB-SubCell"/>
</dbReference>
<dbReference type="Pfam" id="PF01554">
    <property type="entry name" value="MatE"/>
    <property type="match status" value="2"/>
</dbReference>
<evidence type="ECO:0000256" key="1">
    <source>
        <dbReference type="ARBA" id="ARBA00004651"/>
    </source>
</evidence>
<evidence type="ECO:0000313" key="8">
    <source>
        <dbReference type="EMBL" id="NME27166.1"/>
    </source>
</evidence>
<evidence type="ECO:0000256" key="3">
    <source>
        <dbReference type="ARBA" id="ARBA00022475"/>
    </source>
</evidence>
<dbReference type="RefSeq" id="WP_170087028.1">
    <property type="nucleotide sequence ID" value="NZ_JABAFG010000001.1"/>
</dbReference>
<feature type="transmembrane region" description="Helical" evidence="7">
    <location>
        <begin position="392"/>
        <end position="416"/>
    </location>
</feature>
<reference evidence="8 9" key="1">
    <citation type="submission" date="2020-04" db="EMBL/GenBank/DDBJ databases">
        <authorList>
            <person name="Hitch T.C.A."/>
            <person name="Wylensek D."/>
            <person name="Clavel T."/>
        </authorList>
    </citation>
    <scope>NUCLEOTIDE SEQUENCE [LARGE SCALE GENOMIC DNA]</scope>
    <source>
        <strain evidence="8 9">Oil-RF-744-FAT-WT-6-1</strain>
    </source>
</reference>
<keyword evidence="3" id="KW-1003">Cell membrane</keyword>
<feature type="transmembrane region" description="Helical" evidence="7">
    <location>
        <begin position="170"/>
        <end position="193"/>
    </location>
</feature>
<organism evidence="8 9">
    <name type="scientific">Megasphaera hexanoica</name>
    <dbReference type="NCBI Taxonomy" id="1675036"/>
    <lineage>
        <taxon>Bacteria</taxon>
        <taxon>Bacillati</taxon>
        <taxon>Bacillota</taxon>
        <taxon>Negativicutes</taxon>
        <taxon>Veillonellales</taxon>
        <taxon>Veillonellaceae</taxon>
        <taxon>Megasphaera</taxon>
    </lineage>
</organism>
<name>A0A848BV27_9FIRM</name>
<proteinExistence type="predicted"/>
<evidence type="ECO:0000313" key="9">
    <source>
        <dbReference type="Proteomes" id="UP000591071"/>
    </source>
</evidence>
<dbReference type="Proteomes" id="UP000591071">
    <property type="component" value="Unassembled WGS sequence"/>
</dbReference>
<keyword evidence="2" id="KW-0813">Transport</keyword>
<feature type="transmembrane region" description="Helical" evidence="7">
    <location>
        <begin position="20"/>
        <end position="39"/>
    </location>
</feature>
<comment type="subcellular location">
    <subcellularLocation>
        <location evidence="1">Cell membrane</location>
        <topology evidence="1">Multi-pass membrane protein</topology>
    </subcellularLocation>
</comment>
<dbReference type="InterPro" id="IPR048279">
    <property type="entry name" value="MdtK-like"/>
</dbReference>
<dbReference type="PIRSF" id="PIRSF006603">
    <property type="entry name" value="DinF"/>
    <property type="match status" value="1"/>
</dbReference>
<feature type="transmembrane region" description="Helical" evidence="7">
    <location>
        <begin position="320"/>
        <end position="343"/>
    </location>
</feature>
<feature type="transmembrane region" description="Helical" evidence="7">
    <location>
        <begin position="137"/>
        <end position="158"/>
    </location>
</feature>
<evidence type="ECO:0000256" key="5">
    <source>
        <dbReference type="ARBA" id="ARBA00022989"/>
    </source>
</evidence>
<sequence length="455" mass="49826">MNKSTYVTDFTTGSVTRQLLWFALPMLLSQLLQITYNMADMIIVGQVLGKAGLSAVSIGGDLTNCLTFIAMGFSSAGQILISQYIGARRHDQLAALVSTLLLLLLFFALLMTAGCLYERHAIMALMNTPPEAYGETMGYAVVSMTGILFIYGYNAASAILRGMGDARHPFYFIACATVLNVILDLVFVCFWNLGAAGAALATVFSQGVSFLAASCFVWRHRSQYYLPASLGEFFHPDFQIAGDLLKLGVPIAIKNASVQFSKLFVNSWINSYGVAVSAFSGVANRLYVTSNLISNAINTAGSSMIGQNIGAARYERVNQIIWSIFRITVTLAILFSILLYTWPVEIFQIFTDDPEVARIGIEYVPIGILCFFSCAGRSAMNSLINGSGNTKVNFATALFDGLILRLGLSVLFGVYLNMRYMGFWLGDALANFTPFWVGILFYLSGAWKKSRVRQK</sequence>
<dbReference type="GO" id="GO:0042910">
    <property type="term" value="F:xenobiotic transmembrane transporter activity"/>
    <property type="evidence" value="ECO:0007669"/>
    <property type="project" value="InterPro"/>
</dbReference>
<feature type="transmembrane region" description="Helical" evidence="7">
    <location>
        <begin position="428"/>
        <end position="447"/>
    </location>
</feature>
<dbReference type="PANTHER" id="PTHR43549">
    <property type="entry name" value="MULTIDRUG RESISTANCE PROTEIN YPNP-RELATED"/>
    <property type="match status" value="1"/>
</dbReference>
<dbReference type="CDD" id="cd13138">
    <property type="entry name" value="MATE_yoeA_like"/>
    <property type="match status" value="1"/>
</dbReference>
<evidence type="ECO:0000256" key="4">
    <source>
        <dbReference type="ARBA" id="ARBA00022692"/>
    </source>
</evidence>
<feature type="transmembrane region" description="Helical" evidence="7">
    <location>
        <begin position="199"/>
        <end position="218"/>
    </location>
</feature>
<comment type="caution">
    <text evidence="8">The sequence shown here is derived from an EMBL/GenBank/DDBJ whole genome shotgun (WGS) entry which is preliminary data.</text>
</comment>
<keyword evidence="4 7" id="KW-0812">Transmembrane</keyword>
<dbReference type="PANTHER" id="PTHR43549:SF3">
    <property type="entry name" value="MULTIDRUG RESISTANCE PROTEIN YPNP-RELATED"/>
    <property type="match status" value="1"/>
</dbReference>
<evidence type="ECO:0000256" key="7">
    <source>
        <dbReference type="SAM" id="Phobius"/>
    </source>
</evidence>
<dbReference type="AlphaFoldDB" id="A0A848BV27"/>
<dbReference type="NCBIfam" id="TIGR00797">
    <property type="entry name" value="matE"/>
    <property type="match status" value="1"/>
</dbReference>
<feature type="transmembrane region" description="Helical" evidence="7">
    <location>
        <begin position="363"/>
        <end position="380"/>
    </location>
</feature>
<keyword evidence="5 7" id="KW-1133">Transmembrane helix</keyword>
<dbReference type="InterPro" id="IPR002528">
    <property type="entry name" value="MATE_fam"/>
</dbReference>
<dbReference type="EMBL" id="JABAFG010000001">
    <property type="protein sequence ID" value="NME27166.1"/>
    <property type="molecule type" value="Genomic_DNA"/>
</dbReference>